<name>A0A8H3F6V1_9LECA</name>
<feature type="compositionally biased region" description="Basic and acidic residues" evidence="1">
    <location>
        <begin position="269"/>
        <end position="286"/>
    </location>
</feature>
<dbReference type="AlphaFoldDB" id="A0A8H3F6V1"/>
<evidence type="ECO:0000256" key="1">
    <source>
        <dbReference type="SAM" id="MobiDB-lite"/>
    </source>
</evidence>
<comment type="caution">
    <text evidence="2">The sequence shown here is derived from an EMBL/GenBank/DDBJ whole genome shotgun (WGS) entry which is preliminary data.</text>
</comment>
<reference evidence="2" key="1">
    <citation type="submission" date="2021-03" db="EMBL/GenBank/DDBJ databases">
        <authorList>
            <person name="Tagirdzhanova G."/>
        </authorList>
    </citation>
    <scope>NUCLEOTIDE SEQUENCE</scope>
</reference>
<feature type="region of interest" description="Disordered" evidence="1">
    <location>
        <begin position="1"/>
        <end position="142"/>
    </location>
</feature>
<feature type="compositionally biased region" description="Polar residues" evidence="1">
    <location>
        <begin position="503"/>
        <end position="515"/>
    </location>
</feature>
<keyword evidence="3" id="KW-1185">Reference proteome</keyword>
<dbReference type="Proteomes" id="UP000664203">
    <property type="component" value="Unassembled WGS sequence"/>
</dbReference>
<protein>
    <submittedName>
        <fullName evidence="2">Accessory factor associated with RNA polymerase II</fullName>
    </submittedName>
</protein>
<feature type="compositionally biased region" description="Low complexity" evidence="1">
    <location>
        <begin position="34"/>
        <end position="46"/>
    </location>
</feature>
<feature type="region of interest" description="Disordered" evidence="1">
    <location>
        <begin position="269"/>
        <end position="290"/>
    </location>
</feature>
<feature type="region of interest" description="Disordered" evidence="1">
    <location>
        <begin position="468"/>
        <end position="515"/>
    </location>
</feature>
<evidence type="ECO:0000313" key="2">
    <source>
        <dbReference type="EMBL" id="CAF9917117.1"/>
    </source>
</evidence>
<feature type="compositionally biased region" description="Polar residues" evidence="1">
    <location>
        <begin position="1"/>
        <end position="18"/>
    </location>
</feature>
<organism evidence="2 3">
    <name type="scientific">Alectoria fallacina</name>
    <dbReference type="NCBI Taxonomy" id="1903189"/>
    <lineage>
        <taxon>Eukaryota</taxon>
        <taxon>Fungi</taxon>
        <taxon>Dikarya</taxon>
        <taxon>Ascomycota</taxon>
        <taxon>Pezizomycotina</taxon>
        <taxon>Lecanoromycetes</taxon>
        <taxon>OSLEUM clade</taxon>
        <taxon>Lecanoromycetidae</taxon>
        <taxon>Lecanorales</taxon>
        <taxon>Lecanorineae</taxon>
        <taxon>Parmeliaceae</taxon>
        <taxon>Alectoria</taxon>
    </lineage>
</organism>
<dbReference type="EMBL" id="CAJPDR010000097">
    <property type="protein sequence ID" value="CAF9917117.1"/>
    <property type="molecule type" value="Genomic_DNA"/>
</dbReference>
<accession>A0A8H3F6V1</accession>
<feature type="compositionally biased region" description="Low complexity" evidence="1">
    <location>
        <begin position="64"/>
        <end position="78"/>
    </location>
</feature>
<feature type="compositionally biased region" description="Low complexity" evidence="1">
    <location>
        <begin position="101"/>
        <end position="116"/>
    </location>
</feature>
<feature type="region of interest" description="Disordered" evidence="1">
    <location>
        <begin position="222"/>
        <end position="242"/>
    </location>
</feature>
<gene>
    <name evidence="2" type="primary">CDC73_2</name>
    <name evidence="2" type="ORF">ALECFALPRED_011046</name>
</gene>
<sequence length="515" mass="56625">MPTLNRPNAPNRLPSSDFGNLFGRSRALRGSDHTSSNSTPSPLTTSINYLAAQRRVFDGSEGGNSNPAANSPLASPSPFVTRQRPKQADRRSYHSDASAASPREPSNVSSPSSEVPLIIEEEPTPLRHRSASESSSVSSRTRRLLGLPAVRITPVAGSEQPPAKARSGFKWKREFSGRWLEIRIGRREQLAEHSVEASGEATPIPLSQRSTIRLPLSQISTIIDPEGRDRSSHAASDQRLLPESRDSLEYATLAPREGLYCRTKRALGLKRDPIDPNNPESRERTSTDNLLDRVSSTLRFLPDRRTPSPSSATSVSNLSIAAPRWQRIMSRHGKIGLSTSSSIREMLMGKPPIHTPVPQAMYTGPDSKKYVAVDMTEDGMAFLPSEARRIHTPPLPNDATSLGFRNTRGFFFDYNAPPAPAFPARPADVNAQVVGPRRDSDWYRVQMNAIEAEATTREQLALSVPEHLPNSPLCPKHPKHKSGGTGECPYHGRNPSLPKETDMSSPKTSPSEIWW</sequence>
<dbReference type="OrthoDB" id="3648773at2759"/>
<evidence type="ECO:0000313" key="3">
    <source>
        <dbReference type="Proteomes" id="UP000664203"/>
    </source>
</evidence>
<proteinExistence type="predicted"/>